<feature type="region of interest" description="Disordered" evidence="1">
    <location>
        <begin position="361"/>
        <end position="386"/>
    </location>
</feature>
<dbReference type="InterPro" id="IPR052085">
    <property type="entry name" value="WD-SAM-U-box"/>
</dbReference>
<dbReference type="Pfam" id="PF04564">
    <property type="entry name" value="U-box"/>
    <property type="match status" value="1"/>
</dbReference>
<organism evidence="2 3">
    <name type="scientific">Volvox reticuliferus</name>
    <dbReference type="NCBI Taxonomy" id="1737510"/>
    <lineage>
        <taxon>Eukaryota</taxon>
        <taxon>Viridiplantae</taxon>
        <taxon>Chlorophyta</taxon>
        <taxon>core chlorophytes</taxon>
        <taxon>Chlorophyceae</taxon>
        <taxon>CS clade</taxon>
        <taxon>Chlamydomonadales</taxon>
        <taxon>Volvocaceae</taxon>
        <taxon>Volvox</taxon>
    </lineage>
</organism>
<name>A0A8J4DCG4_9CHLO</name>
<dbReference type="EMBL" id="BNCQ01000007">
    <property type="protein sequence ID" value="GIM00193.1"/>
    <property type="molecule type" value="Genomic_DNA"/>
</dbReference>
<dbReference type="GO" id="GO:0016567">
    <property type="term" value="P:protein ubiquitination"/>
    <property type="evidence" value="ECO:0007669"/>
    <property type="project" value="UniProtKB-UniPathway"/>
</dbReference>
<proteinExistence type="predicted"/>
<dbReference type="AlphaFoldDB" id="A0A8J4DCG4"/>
<dbReference type="UniPathway" id="UPA00143"/>
<dbReference type="InterPro" id="IPR013083">
    <property type="entry name" value="Znf_RING/FYVE/PHD"/>
</dbReference>
<protein>
    <submittedName>
        <fullName evidence="2">Uncharacterized protein</fullName>
    </submittedName>
</protein>
<dbReference type="PANTHER" id="PTHR46573">
    <property type="entry name" value="WD REPEAT, SAM AND U-BOX DOMAIN-CONTAINING PROTEIN 1"/>
    <property type="match status" value="1"/>
</dbReference>
<evidence type="ECO:0000313" key="2">
    <source>
        <dbReference type="EMBL" id="GIM00193.1"/>
    </source>
</evidence>
<reference evidence="2" key="1">
    <citation type="journal article" date="2021" name="Proc. Natl. Acad. Sci. U.S.A.">
        <title>Three genomes in the algal genus Volvox reveal the fate of a haploid sex-determining region after a transition to homothallism.</title>
        <authorList>
            <person name="Yamamoto K."/>
            <person name="Hamaji T."/>
            <person name="Kawai-Toyooka H."/>
            <person name="Matsuzaki R."/>
            <person name="Takahashi F."/>
            <person name="Nishimura Y."/>
            <person name="Kawachi M."/>
            <person name="Noguchi H."/>
            <person name="Minakuchi Y."/>
            <person name="Umen J.G."/>
            <person name="Toyoda A."/>
            <person name="Nozaki H."/>
        </authorList>
    </citation>
    <scope>NUCLEOTIDE SEQUENCE</scope>
    <source>
        <strain evidence="2">NIES-3785</strain>
    </source>
</reference>
<gene>
    <name evidence="2" type="ORF">Vretimale_5355</name>
</gene>
<comment type="caution">
    <text evidence="2">The sequence shown here is derived from an EMBL/GenBank/DDBJ whole genome shotgun (WGS) entry which is preliminary data.</text>
</comment>
<dbReference type="CDD" id="cd16655">
    <property type="entry name" value="RING-Ubox_WDSUB1-like"/>
    <property type="match status" value="1"/>
</dbReference>
<dbReference type="PANTHER" id="PTHR46573:SF2">
    <property type="entry name" value="U-BOX DOMAIN-CONTAINING PROTEIN"/>
    <property type="match status" value="1"/>
</dbReference>
<accession>A0A8J4DCG4</accession>
<dbReference type="PROSITE" id="PS51698">
    <property type="entry name" value="U_BOX"/>
    <property type="match status" value="1"/>
</dbReference>
<dbReference type="Proteomes" id="UP000722791">
    <property type="component" value="Unassembled WGS sequence"/>
</dbReference>
<dbReference type="GO" id="GO:0004842">
    <property type="term" value="F:ubiquitin-protein transferase activity"/>
    <property type="evidence" value="ECO:0007669"/>
    <property type="project" value="InterPro"/>
</dbReference>
<sequence>MTLAPITSLRRSSVVSPDLVEGKDSDAYLFETPADLLCPITHELFYEPVINAAGQVYERAALEKALAHRLVDPISNAPLETAVLTIVWPMRSKAAAYRERAVQGCVEKLCKPTCRSPIRYLRRAAELSAGMVSTMDASGAVLGLPGLTPDVIEYVITHPSSIYDFQALSRYAASLASGGYRDLAASVYTKLLHLGGDSQQQVEALKGLLECWGSPEEEDEMKLVEKLAALSCGEGHDGCRPARFVGVLLEAGLPEELVLCFCEYILSGNGVIHRSTAGCGVGLPSRHSCSSMEKCGTVVVGLAMGSAAPAGTCGYMDLLFVYTKLRCGRLEAALAQRQGIATGTPAGSWTELDREPLRVADSHADTKRYSEGGAGQGGDRAKRTRRRQQLQRAICGGIFALLTASGSNRLLARVVKAVSAFIVLNPHICLGKV</sequence>
<dbReference type="InterPro" id="IPR003613">
    <property type="entry name" value="Ubox_domain"/>
</dbReference>
<dbReference type="Gene3D" id="3.30.40.10">
    <property type="entry name" value="Zinc/RING finger domain, C3HC4 (zinc finger)"/>
    <property type="match status" value="1"/>
</dbReference>
<dbReference type="OrthoDB" id="10064100at2759"/>
<evidence type="ECO:0000256" key="1">
    <source>
        <dbReference type="SAM" id="MobiDB-lite"/>
    </source>
</evidence>
<evidence type="ECO:0000313" key="3">
    <source>
        <dbReference type="Proteomes" id="UP000722791"/>
    </source>
</evidence>
<dbReference type="SUPFAM" id="SSF57850">
    <property type="entry name" value="RING/U-box"/>
    <property type="match status" value="1"/>
</dbReference>
<dbReference type="SMART" id="SM00504">
    <property type="entry name" value="Ubox"/>
    <property type="match status" value="1"/>
</dbReference>
<feature type="compositionally biased region" description="Basic and acidic residues" evidence="1">
    <location>
        <begin position="361"/>
        <end position="370"/>
    </location>
</feature>